<dbReference type="HOGENOM" id="CLU_046754_0_0_1"/>
<sequence>MADIIPEKFIQLHLERHYRQRSTAEWALTSLVYVVNLFPIETFRASNRVLNIFGTMENLTGPPLNLDTLEDWYVMLNANVGIQREPQPSRNPEDSDDSDINEPADLPVAPNGFYSIEKVRRFYTHLAEEEMKTMKRREDELTLDDLLTIIRIRHIARERISKYIKLPVDDIKVTIENRKVKFEIRCSNCCNQVRTIIYQGSGGNYKVYFSDTVYFETHIKYQTLAAKDFFFLVQNERMMFRHLVMDMTWHRIRRNRFKYPFISFHRKVQKYLQTLNHQLNVVFFAMRFFERPDDPRTFNQGLAMTILPFIRPDTLLTLQFRVWKMFNEPDYYVDMNTVSQTEQWRACLKLDLWCERIRIQDYSILTGFDMVRLLNLPQEDLDKLVLAYANFISPPGDPWDQFWYTDIFVRETDFKRIDFNEIIRRVVPKDKRLAFYAKKQLFKDFGELRWKIRIGRKIMEAIRPDRRN</sequence>
<keyword evidence="3" id="KW-1185">Reference proteome</keyword>
<evidence type="ECO:0000313" key="2">
    <source>
        <dbReference type="EMBL" id="EGT50036.1"/>
    </source>
</evidence>
<name>G0PAX2_CAEBE</name>
<reference evidence="3" key="1">
    <citation type="submission" date="2011-07" db="EMBL/GenBank/DDBJ databases">
        <authorList>
            <consortium name="Caenorhabditis brenneri Sequencing and Analysis Consortium"/>
            <person name="Wilson R.K."/>
        </authorList>
    </citation>
    <scope>NUCLEOTIDE SEQUENCE [LARGE SCALE GENOMIC DNA]</scope>
    <source>
        <strain evidence="3">PB2801</strain>
    </source>
</reference>
<proteinExistence type="predicted"/>
<protein>
    <submittedName>
        <fullName evidence="2">Uncharacterized protein</fullName>
    </submittedName>
</protein>
<dbReference type="EMBL" id="GL380192">
    <property type="protein sequence ID" value="EGT50036.1"/>
    <property type="molecule type" value="Genomic_DNA"/>
</dbReference>
<gene>
    <name evidence="2" type="ORF">CAEBREN_23833</name>
</gene>
<dbReference type="Proteomes" id="UP000008068">
    <property type="component" value="Unassembled WGS sequence"/>
</dbReference>
<dbReference type="AlphaFoldDB" id="G0PAX2"/>
<evidence type="ECO:0000313" key="3">
    <source>
        <dbReference type="Proteomes" id="UP000008068"/>
    </source>
</evidence>
<accession>G0PAX2</accession>
<organism evidence="3">
    <name type="scientific">Caenorhabditis brenneri</name>
    <name type="common">Nematode worm</name>
    <dbReference type="NCBI Taxonomy" id="135651"/>
    <lineage>
        <taxon>Eukaryota</taxon>
        <taxon>Metazoa</taxon>
        <taxon>Ecdysozoa</taxon>
        <taxon>Nematoda</taxon>
        <taxon>Chromadorea</taxon>
        <taxon>Rhabditida</taxon>
        <taxon>Rhabditina</taxon>
        <taxon>Rhabditomorpha</taxon>
        <taxon>Rhabditoidea</taxon>
        <taxon>Rhabditidae</taxon>
        <taxon>Peloderinae</taxon>
        <taxon>Caenorhabditis</taxon>
    </lineage>
</organism>
<feature type="region of interest" description="Disordered" evidence="1">
    <location>
        <begin position="83"/>
        <end position="107"/>
    </location>
</feature>
<dbReference type="eggNOG" id="ENOG502TJU6">
    <property type="taxonomic scope" value="Eukaryota"/>
</dbReference>
<dbReference type="InParanoid" id="G0PAX2"/>
<evidence type="ECO:0000256" key="1">
    <source>
        <dbReference type="SAM" id="MobiDB-lite"/>
    </source>
</evidence>